<name>A0A1Y2HTM1_9FUNG</name>
<protein>
    <submittedName>
        <fullName evidence="1">Uncharacterized protein</fullName>
    </submittedName>
</protein>
<sequence>MDNRSPKAKTDKQLRDVIVFAVDDSGSTYTVASYWSKVQEQYDAYLSQYSPARIIPVLWNSKLTTVTHSQLAETIAKRAGGGGTRASNVATYLTTNNGHLFNVNKVCIITDGQISTAEVELCDRIFADGVANGALAVPEIEACLFGPYNPDLSVVAPFARAAKFTIRTNDSVLAEGDATLAVESSGLLDEIKTPDDLFERFEDLNRIIVVQNLGKTNQKLRDRLLELQKRLMDWIAWDNRRKLAELAARGGANDELGDGVVYTNPIHRALAAGDYQAAVDATRSMIDTVLEHGDEAVEDTGKRVARMIARLVDACTLGSFAIGALQSRRAQRATLAAAPDSGVPAAVVEEKDDPDMPSKFECPIMLDDTQVPVLLITTNKHYHDDYSMP</sequence>
<accession>A0A1Y2HTM1</accession>
<dbReference type="AlphaFoldDB" id="A0A1Y2HTM1"/>
<dbReference type="EMBL" id="MCFL01000010">
    <property type="protein sequence ID" value="ORZ37947.1"/>
    <property type="molecule type" value="Genomic_DNA"/>
</dbReference>
<dbReference type="Proteomes" id="UP000193411">
    <property type="component" value="Unassembled WGS sequence"/>
</dbReference>
<reference evidence="1 2" key="1">
    <citation type="submission" date="2016-07" db="EMBL/GenBank/DDBJ databases">
        <title>Pervasive Adenine N6-methylation of Active Genes in Fungi.</title>
        <authorList>
            <consortium name="DOE Joint Genome Institute"/>
            <person name="Mondo S.J."/>
            <person name="Dannebaum R.O."/>
            <person name="Kuo R.C."/>
            <person name="Labutti K."/>
            <person name="Haridas S."/>
            <person name="Kuo A."/>
            <person name="Salamov A."/>
            <person name="Ahrendt S.R."/>
            <person name="Lipzen A."/>
            <person name="Sullivan W."/>
            <person name="Andreopoulos W.B."/>
            <person name="Clum A."/>
            <person name="Lindquist E."/>
            <person name="Daum C."/>
            <person name="Ramamoorthy G.K."/>
            <person name="Gryganskyi A."/>
            <person name="Culley D."/>
            <person name="Magnuson J.K."/>
            <person name="James T.Y."/>
            <person name="O'Malley M.A."/>
            <person name="Stajich J.E."/>
            <person name="Spatafora J.W."/>
            <person name="Visel A."/>
            <person name="Grigoriev I.V."/>
        </authorList>
    </citation>
    <scope>NUCLEOTIDE SEQUENCE [LARGE SCALE GENOMIC DNA]</scope>
    <source>
        <strain evidence="1 2">PL171</strain>
    </source>
</reference>
<organism evidence="1 2">
    <name type="scientific">Catenaria anguillulae PL171</name>
    <dbReference type="NCBI Taxonomy" id="765915"/>
    <lineage>
        <taxon>Eukaryota</taxon>
        <taxon>Fungi</taxon>
        <taxon>Fungi incertae sedis</taxon>
        <taxon>Blastocladiomycota</taxon>
        <taxon>Blastocladiomycetes</taxon>
        <taxon>Blastocladiales</taxon>
        <taxon>Catenariaceae</taxon>
        <taxon>Catenaria</taxon>
    </lineage>
</organism>
<comment type="caution">
    <text evidence="1">The sequence shown here is derived from an EMBL/GenBank/DDBJ whole genome shotgun (WGS) entry which is preliminary data.</text>
</comment>
<evidence type="ECO:0000313" key="2">
    <source>
        <dbReference type="Proteomes" id="UP000193411"/>
    </source>
</evidence>
<evidence type="ECO:0000313" key="1">
    <source>
        <dbReference type="EMBL" id="ORZ37947.1"/>
    </source>
</evidence>
<gene>
    <name evidence="1" type="ORF">BCR44DRAFT_55687</name>
</gene>
<proteinExistence type="predicted"/>
<feature type="non-terminal residue" evidence="1">
    <location>
        <position position="389"/>
    </location>
</feature>
<keyword evidence="2" id="KW-1185">Reference proteome</keyword>